<accession>A0A699SGG8</accession>
<organism evidence="2">
    <name type="scientific">Tanacetum cinerariifolium</name>
    <name type="common">Dalmatian daisy</name>
    <name type="synonym">Chrysanthemum cinerariifolium</name>
    <dbReference type="NCBI Taxonomy" id="118510"/>
    <lineage>
        <taxon>Eukaryota</taxon>
        <taxon>Viridiplantae</taxon>
        <taxon>Streptophyta</taxon>
        <taxon>Embryophyta</taxon>
        <taxon>Tracheophyta</taxon>
        <taxon>Spermatophyta</taxon>
        <taxon>Magnoliopsida</taxon>
        <taxon>eudicotyledons</taxon>
        <taxon>Gunneridae</taxon>
        <taxon>Pentapetalae</taxon>
        <taxon>asterids</taxon>
        <taxon>campanulids</taxon>
        <taxon>Asterales</taxon>
        <taxon>Asteraceae</taxon>
        <taxon>Asteroideae</taxon>
        <taxon>Anthemideae</taxon>
        <taxon>Anthemidinae</taxon>
        <taxon>Tanacetum</taxon>
    </lineage>
</organism>
<evidence type="ECO:0000313" key="2">
    <source>
        <dbReference type="EMBL" id="GFC96359.1"/>
    </source>
</evidence>
<proteinExistence type="predicted"/>
<reference evidence="2" key="1">
    <citation type="journal article" date="2019" name="Sci. Rep.">
        <title>Draft genome of Tanacetum cinerariifolium, the natural source of mosquito coil.</title>
        <authorList>
            <person name="Yamashiro T."/>
            <person name="Shiraishi A."/>
            <person name="Satake H."/>
            <person name="Nakayama K."/>
        </authorList>
    </citation>
    <scope>NUCLEOTIDE SEQUENCE</scope>
</reference>
<name>A0A699SGG8_TANCI</name>
<protein>
    <submittedName>
        <fullName evidence="2">Uncharacterized protein</fullName>
    </submittedName>
</protein>
<feature type="non-terminal residue" evidence="2">
    <location>
        <position position="1"/>
    </location>
</feature>
<gene>
    <name evidence="2" type="ORF">Tci_868329</name>
</gene>
<feature type="compositionally biased region" description="Polar residues" evidence="1">
    <location>
        <begin position="48"/>
        <end position="61"/>
    </location>
</feature>
<sequence length="61" mass="6813">DAQDQVGELEMKVLVDGKQDEAKVVKMVVVAVEQNIDKPDMEGEKNVTPKQSKSAWSKPTW</sequence>
<comment type="caution">
    <text evidence="2">The sequence shown here is derived from an EMBL/GenBank/DDBJ whole genome shotgun (WGS) entry which is preliminary data.</text>
</comment>
<feature type="compositionally biased region" description="Basic and acidic residues" evidence="1">
    <location>
        <begin position="36"/>
        <end position="47"/>
    </location>
</feature>
<dbReference type="AlphaFoldDB" id="A0A699SGG8"/>
<feature type="region of interest" description="Disordered" evidence="1">
    <location>
        <begin position="36"/>
        <end position="61"/>
    </location>
</feature>
<dbReference type="EMBL" id="BKCJ011159669">
    <property type="protein sequence ID" value="GFC96359.1"/>
    <property type="molecule type" value="Genomic_DNA"/>
</dbReference>
<evidence type="ECO:0000256" key="1">
    <source>
        <dbReference type="SAM" id="MobiDB-lite"/>
    </source>
</evidence>